<accession>M2WZA7</accession>
<evidence type="ECO:0000313" key="8">
    <source>
        <dbReference type="Proteomes" id="UP000030680"/>
    </source>
</evidence>
<dbReference type="OrthoDB" id="1746530at2759"/>
<evidence type="ECO:0000256" key="3">
    <source>
        <dbReference type="ARBA" id="ARBA00016672"/>
    </source>
</evidence>
<keyword evidence="4" id="KW-0240">DNA-directed RNA polymerase</keyword>
<dbReference type="RefSeq" id="XP_005705925.1">
    <property type="nucleotide sequence ID" value="XM_005705868.1"/>
</dbReference>
<name>M2WZA7_GALSU</name>
<evidence type="ECO:0000313" key="7">
    <source>
        <dbReference type="EMBL" id="EME29405.1"/>
    </source>
</evidence>
<dbReference type="EMBL" id="KB454509">
    <property type="protein sequence ID" value="EME29405.1"/>
    <property type="molecule type" value="Genomic_DNA"/>
</dbReference>
<dbReference type="Gramene" id="EME29405">
    <property type="protein sequence ID" value="EME29405"/>
    <property type="gene ID" value="Gasu_32280"/>
</dbReference>
<evidence type="ECO:0000256" key="2">
    <source>
        <dbReference type="ARBA" id="ARBA00006898"/>
    </source>
</evidence>
<dbReference type="Proteomes" id="UP000030680">
    <property type="component" value="Unassembled WGS sequence"/>
</dbReference>
<evidence type="ECO:0000256" key="1">
    <source>
        <dbReference type="ARBA" id="ARBA00004123"/>
    </source>
</evidence>
<dbReference type="PANTHER" id="PTHR15561:SF0">
    <property type="entry name" value="DNA-DIRECTED RNA POLYMERASE III SUBUNIT RPC9"/>
    <property type="match status" value="1"/>
</dbReference>
<comment type="similarity">
    <text evidence="2">Belongs to the eukaryotic RPC9 RNA polymerase subunit family.</text>
</comment>
<dbReference type="Pfam" id="PF03874">
    <property type="entry name" value="RNA_pol_Rpb4"/>
    <property type="match status" value="1"/>
</dbReference>
<keyword evidence="5" id="KW-0804">Transcription</keyword>
<dbReference type="GO" id="GO:0005666">
    <property type="term" value="C:RNA polymerase III complex"/>
    <property type="evidence" value="ECO:0007669"/>
    <property type="project" value="InterPro"/>
</dbReference>
<proteinExistence type="inferred from homology"/>
<gene>
    <name evidence="7" type="ORF">Gasu_32280</name>
</gene>
<dbReference type="InterPro" id="IPR038846">
    <property type="entry name" value="RPC9"/>
</dbReference>
<dbReference type="GO" id="GO:0006384">
    <property type="term" value="P:transcription initiation at RNA polymerase III promoter"/>
    <property type="evidence" value="ECO:0007669"/>
    <property type="project" value="InterPro"/>
</dbReference>
<organism evidence="7 8">
    <name type="scientific">Galdieria sulphuraria</name>
    <name type="common">Red alga</name>
    <dbReference type="NCBI Taxonomy" id="130081"/>
    <lineage>
        <taxon>Eukaryota</taxon>
        <taxon>Rhodophyta</taxon>
        <taxon>Bangiophyceae</taxon>
        <taxon>Galdieriales</taxon>
        <taxon>Galdieriaceae</taxon>
        <taxon>Galdieria</taxon>
    </lineage>
</organism>
<evidence type="ECO:0000256" key="6">
    <source>
        <dbReference type="ARBA" id="ARBA00023242"/>
    </source>
</evidence>
<dbReference type="InterPro" id="IPR005574">
    <property type="entry name" value="Rpb4/RPC9"/>
</dbReference>
<dbReference type="GeneID" id="17088203"/>
<keyword evidence="6" id="KW-0539">Nucleus</keyword>
<evidence type="ECO:0000256" key="4">
    <source>
        <dbReference type="ARBA" id="ARBA00022478"/>
    </source>
</evidence>
<dbReference type="InterPro" id="IPR038324">
    <property type="entry name" value="Rpb4/RPC9_sf"/>
</dbReference>
<dbReference type="GO" id="GO:0000166">
    <property type="term" value="F:nucleotide binding"/>
    <property type="evidence" value="ECO:0007669"/>
    <property type="project" value="InterPro"/>
</dbReference>
<dbReference type="KEGG" id="gsl:Gasu_32280"/>
<dbReference type="InterPro" id="IPR010997">
    <property type="entry name" value="HRDC-like_sf"/>
</dbReference>
<dbReference type="Gene3D" id="1.20.1250.40">
    <property type="match status" value="1"/>
</dbReference>
<sequence>MTPLTQYLQDTPAGTQCSSSLQSLFTQLEKFQLTVGELQMIANQRPNSVLQLLCILFDCERRFTEEEMAVSWVSTFSLFPIGDLVICLGNITNY</sequence>
<protein>
    <recommendedName>
        <fullName evidence="3">DNA-directed RNA polymerase III subunit RPC9</fullName>
    </recommendedName>
</protein>
<dbReference type="AlphaFoldDB" id="M2WZA7"/>
<comment type="subcellular location">
    <subcellularLocation>
        <location evidence="1">Nucleus</location>
    </subcellularLocation>
</comment>
<evidence type="ECO:0000256" key="5">
    <source>
        <dbReference type="ARBA" id="ARBA00023163"/>
    </source>
</evidence>
<dbReference type="SUPFAM" id="SSF47819">
    <property type="entry name" value="HRDC-like"/>
    <property type="match status" value="1"/>
</dbReference>
<reference evidence="8" key="1">
    <citation type="journal article" date="2013" name="Science">
        <title>Gene transfer from bacteria and archaea facilitated evolution of an extremophilic eukaryote.</title>
        <authorList>
            <person name="Schonknecht G."/>
            <person name="Chen W.H."/>
            <person name="Ternes C.M."/>
            <person name="Barbier G.G."/>
            <person name="Shrestha R.P."/>
            <person name="Stanke M."/>
            <person name="Brautigam A."/>
            <person name="Baker B.J."/>
            <person name="Banfield J.F."/>
            <person name="Garavito R.M."/>
            <person name="Carr K."/>
            <person name="Wilkerson C."/>
            <person name="Rensing S.A."/>
            <person name="Gagneul D."/>
            <person name="Dickenson N.E."/>
            <person name="Oesterhelt C."/>
            <person name="Lercher M.J."/>
            <person name="Weber A.P."/>
        </authorList>
    </citation>
    <scope>NUCLEOTIDE SEQUENCE [LARGE SCALE GENOMIC DNA]</scope>
    <source>
        <strain evidence="8">074W</strain>
    </source>
</reference>
<dbReference type="PANTHER" id="PTHR15561">
    <property type="entry name" value="CALCITONIN GENE-RELATED PEPTIDE-RECEPTOR COMPONENT PROTEIN"/>
    <property type="match status" value="1"/>
</dbReference>
<keyword evidence="8" id="KW-1185">Reference proteome</keyword>